<sequence length="389" mass="42670">MGAVERGGPVSQKRDYYEVLGVSRKASDTELKKAFRSMARKFHPDKNPDDAEAESRFKEVQEAYAILSNAEERRKYDMFGHERPGGSPWGSGGFQGVNISFDDIFGGGFDSIFSSLFGGGSRQRSSRGADLLVRHLVSFEDAFNGVDEELEIDVLNRCSGCEGSGSETADGIRVCPTCDGRGRLTRIERIGPFHQQVTQDCRACGGDGRIIQNPCKACSGEGRAEQSKKVRFSVPAGIESGARLRLSGHGESSRSENGRPGNLYIEIEVQEHEWFERDGPDLLMALPVSYVDLVLGNTVEIPHIDGSPLKVRIKAGSKPGETITILDRGLPMARVSRGRGAVMVLLKLAMPGKISRATKKQLEQMREELGSGHSEIIDDVLDEARNRRR</sequence>
<feature type="repeat" description="CXXCXGXG motif" evidence="6">
    <location>
        <begin position="158"/>
        <end position="165"/>
    </location>
</feature>
<keyword evidence="3 6" id="KW-0863">Zinc-finger</keyword>
<keyword evidence="1 6" id="KW-0479">Metal-binding</keyword>
<feature type="binding site" evidence="6">
    <location>
        <position position="178"/>
    </location>
    <ligand>
        <name>Zn(2+)</name>
        <dbReference type="ChEBI" id="CHEBI:29105"/>
        <label>2</label>
    </ligand>
</feature>
<dbReference type="InterPro" id="IPR036410">
    <property type="entry name" value="HSP_DnaJ_Cys-rich_dom_sf"/>
</dbReference>
<feature type="repeat" description="CXXCXGXG motif" evidence="6">
    <location>
        <begin position="215"/>
        <end position="222"/>
    </location>
</feature>
<organism evidence="10">
    <name type="scientific">uncultured marine group II/III euryarchaeote KM3_79_A05</name>
    <dbReference type="NCBI Taxonomy" id="1456513"/>
    <lineage>
        <taxon>Archaea</taxon>
        <taxon>Methanobacteriati</taxon>
        <taxon>Methanobacteriota</taxon>
        <taxon>environmental samples</taxon>
    </lineage>
</organism>
<dbReference type="Gene3D" id="1.10.287.110">
    <property type="entry name" value="DnaJ domain"/>
    <property type="match status" value="1"/>
</dbReference>
<feature type="binding site" evidence="6">
    <location>
        <position position="175"/>
    </location>
    <ligand>
        <name>Zn(2+)</name>
        <dbReference type="ChEBI" id="CHEBI:29105"/>
        <label>2</label>
    </ligand>
</feature>
<dbReference type="GO" id="GO:0031072">
    <property type="term" value="F:heat shock protein binding"/>
    <property type="evidence" value="ECO:0007669"/>
    <property type="project" value="InterPro"/>
</dbReference>
<dbReference type="Pfam" id="PF00684">
    <property type="entry name" value="DnaJ_CXXCXGXG"/>
    <property type="match status" value="1"/>
</dbReference>
<dbReference type="FunFam" id="1.10.287.110:FF:000034">
    <property type="entry name" value="Chaperone protein DnaJ"/>
    <property type="match status" value="1"/>
</dbReference>
<dbReference type="SMART" id="SM00271">
    <property type="entry name" value="DnaJ"/>
    <property type="match status" value="1"/>
</dbReference>
<feature type="binding site" evidence="6">
    <location>
        <position position="218"/>
    </location>
    <ligand>
        <name>Zn(2+)</name>
        <dbReference type="ChEBI" id="CHEBI:29105"/>
        <label>1</label>
    </ligand>
</feature>
<dbReference type="SUPFAM" id="SSF57938">
    <property type="entry name" value="DnaJ/Hsp40 cysteine-rich domain"/>
    <property type="match status" value="1"/>
</dbReference>
<dbReference type="InterPro" id="IPR001305">
    <property type="entry name" value="HSP_DnaJ_Cys-rich_dom"/>
</dbReference>
<dbReference type="GO" id="GO:0005737">
    <property type="term" value="C:cytoplasm"/>
    <property type="evidence" value="ECO:0007669"/>
    <property type="project" value="UniProtKB-SubCell"/>
</dbReference>
<comment type="similarity">
    <text evidence="6">Belongs to the DnaJ family.</text>
</comment>
<comment type="cofactor">
    <cofactor evidence="6">
        <name>Zn(2+)</name>
        <dbReference type="ChEBI" id="CHEBI:29105"/>
    </cofactor>
    <text evidence="6">Binds 2 Zn(2+) ions per monomer.</text>
</comment>
<dbReference type="PROSITE" id="PS00636">
    <property type="entry name" value="DNAJ_1"/>
    <property type="match status" value="1"/>
</dbReference>
<feature type="binding site" evidence="6">
    <location>
        <position position="161"/>
    </location>
    <ligand>
        <name>Zn(2+)</name>
        <dbReference type="ChEBI" id="CHEBI:29105"/>
        <label>1</label>
    </ligand>
</feature>
<dbReference type="GO" id="GO:0009408">
    <property type="term" value="P:response to heat"/>
    <property type="evidence" value="ECO:0007669"/>
    <property type="project" value="InterPro"/>
</dbReference>
<comment type="function">
    <text evidence="6">Participates actively in the response to hyperosmotic and heat shock by preventing the aggregation of stress-denatured proteins and by disaggregating proteins, also in an autonomous, DnaK-independent fashion. Unfolded proteins bind initially to DnaJ; upon interaction with the DnaJ-bound protein, DnaK hydrolyzes its bound ATP, resulting in the formation of a stable complex. GrpE releases ADP from DnaK; ATP binding to DnaK triggers the release of the substrate protein, thus completing the reaction cycle. Several rounds of ATP-dependent interactions between DnaJ, DnaK and GrpE are required for fully efficient folding. Also involved, together with DnaK and GrpE, in the DNA replication of plasmids through activation of initiation proteins.</text>
</comment>
<dbReference type="Pfam" id="PF00226">
    <property type="entry name" value="DnaJ"/>
    <property type="match status" value="1"/>
</dbReference>
<evidence type="ECO:0000256" key="4">
    <source>
        <dbReference type="ARBA" id="ARBA00022833"/>
    </source>
</evidence>
<accession>A0A075HV60</accession>
<dbReference type="PANTHER" id="PTHR43096:SF10">
    <property type="entry name" value="CHAPERONE PROTEIN DNAJ A6, CHLOROPLASTIC"/>
    <property type="match status" value="1"/>
</dbReference>
<keyword evidence="6" id="KW-0963">Cytoplasm</keyword>
<evidence type="ECO:0000256" key="1">
    <source>
        <dbReference type="ARBA" id="ARBA00022723"/>
    </source>
</evidence>
<dbReference type="Gene3D" id="2.60.260.20">
    <property type="entry name" value="Urease metallochaperone UreE, N-terminal domain"/>
    <property type="match status" value="2"/>
</dbReference>
<keyword evidence="4 6" id="KW-0862">Zinc</keyword>
<dbReference type="InterPro" id="IPR012724">
    <property type="entry name" value="DnaJ"/>
</dbReference>
<dbReference type="SUPFAM" id="SSF49493">
    <property type="entry name" value="HSP40/DnaJ peptide-binding domain"/>
    <property type="match status" value="2"/>
</dbReference>
<dbReference type="Gene3D" id="2.10.230.10">
    <property type="entry name" value="Heat shock protein DnaJ, cysteine-rich domain"/>
    <property type="match status" value="1"/>
</dbReference>
<dbReference type="CDD" id="cd06257">
    <property type="entry name" value="DnaJ"/>
    <property type="match status" value="1"/>
</dbReference>
<keyword evidence="5 6" id="KW-0143">Chaperone</keyword>
<feature type="repeat" description="CXXCXGXG motif" evidence="6">
    <location>
        <begin position="175"/>
        <end position="182"/>
    </location>
</feature>
<gene>
    <name evidence="6 10" type="primary">dnaJ</name>
</gene>
<comment type="subcellular location">
    <subcellularLocation>
        <location evidence="6">Cytoplasm</location>
    </subcellularLocation>
</comment>
<dbReference type="PROSITE" id="PS51188">
    <property type="entry name" value="ZF_CR"/>
    <property type="match status" value="1"/>
</dbReference>
<feature type="binding site" evidence="6">
    <location>
        <position position="215"/>
    </location>
    <ligand>
        <name>Zn(2+)</name>
        <dbReference type="ChEBI" id="CHEBI:29105"/>
        <label>1</label>
    </ligand>
</feature>
<feature type="domain" description="J" evidence="8">
    <location>
        <begin position="15"/>
        <end position="80"/>
    </location>
</feature>
<feature type="zinc finger region" description="CR-type" evidence="7">
    <location>
        <begin position="145"/>
        <end position="227"/>
    </location>
</feature>
<dbReference type="CDD" id="cd10747">
    <property type="entry name" value="DnaJ_C"/>
    <property type="match status" value="1"/>
</dbReference>
<dbReference type="PANTHER" id="PTHR43096">
    <property type="entry name" value="DNAJ HOMOLOG 1, MITOCHONDRIAL-RELATED"/>
    <property type="match status" value="1"/>
</dbReference>
<dbReference type="InterPro" id="IPR036869">
    <property type="entry name" value="J_dom_sf"/>
</dbReference>
<proteinExistence type="inferred from homology"/>
<evidence type="ECO:0000256" key="3">
    <source>
        <dbReference type="ARBA" id="ARBA00022771"/>
    </source>
</evidence>
<dbReference type="Pfam" id="PF01556">
    <property type="entry name" value="DnaJ_C"/>
    <property type="match status" value="1"/>
</dbReference>
<protein>
    <recommendedName>
        <fullName evidence="6">Chaperone protein DnaJ</fullName>
    </recommendedName>
</protein>
<evidence type="ECO:0000256" key="5">
    <source>
        <dbReference type="ARBA" id="ARBA00023186"/>
    </source>
</evidence>
<evidence type="ECO:0000256" key="7">
    <source>
        <dbReference type="PROSITE-ProRule" id="PRU00546"/>
    </source>
</evidence>
<dbReference type="PROSITE" id="PS50076">
    <property type="entry name" value="DNAJ_2"/>
    <property type="match status" value="1"/>
</dbReference>
<evidence type="ECO:0000256" key="2">
    <source>
        <dbReference type="ARBA" id="ARBA00022737"/>
    </source>
</evidence>
<feature type="repeat" description="CXXCXGXG motif" evidence="6">
    <location>
        <begin position="201"/>
        <end position="208"/>
    </location>
</feature>
<dbReference type="SUPFAM" id="SSF46565">
    <property type="entry name" value="Chaperone J-domain"/>
    <property type="match status" value="1"/>
</dbReference>
<feature type="binding site" evidence="6">
    <location>
        <position position="158"/>
    </location>
    <ligand>
        <name>Zn(2+)</name>
        <dbReference type="ChEBI" id="CHEBI:29105"/>
        <label>1</label>
    </ligand>
</feature>
<dbReference type="GO" id="GO:0008270">
    <property type="term" value="F:zinc ion binding"/>
    <property type="evidence" value="ECO:0007669"/>
    <property type="project" value="UniProtKB-UniRule"/>
</dbReference>
<feature type="binding site" evidence="6">
    <location>
        <position position="201"/>
    </location>
    <ligand>
        <name>Zn(2+)</name>
        <dbReference type="ChEBI" id="CHEBI:29105"/>
        <label>2</label>
    </ligand>
</feature>
<dbReference type="InterPro" id="IPR018253">
    <property type="entry name" value="DnaJ_domain_CS"/>
</dbReference>
<keyword evidence="2 6" id="KW-0677">Repeat</keyword>
<name>A0A075HV60_9EURY</name>
<reference evidence="10" key="1">
    <citation type="journal article" date="2014" name="Genome Biol. Evol.">
        <title>Pangenome evidence for extensive interdomain horizontal transfer affecting lineage core and shell genes in uncultured planktonic thaumarchaeota and euryarchaeota.</title>
        <authorList>
            <person name="Deschamps P."/>
            <person name="Zivanovic Y."/>
            <person name="Moreira D."/>
            <person name="Rodriguez-Valera F."/>
            <person name="Lopez-Garcia P."/>
        </authorList>
    </citation>
    <scope>NUCLEOTIDE SEQUENCE</scope>
</reference>
<evidence type="ECO:0000259" key="9">
    <source>
        <dbReference type="PROSITE" id="PS51188"/>
    </source>
</evidence>
<dbReference type="GO" id="GO:0051082">
    <property type="term" value="F:unfolded protein binding"/>
    <property type="evidence" value="ECO:0007669"/>
    <property type="project" value="UniProtKB-UniRule"/>
</dbReference>
<dbReference type="FunFam" id="2.10.230.10:FF:000002">
    <property type="entry name" value="Molecular chaperone DnaJ"/>
    <property type="match status" value="1"/>
</dbReference>
<feature type="domain" description="CR-type" evidence="9">
    <location>
        <begin position="145"/>
        <end position="227"/>
    </location>
</feature>
<dbReference type="InterPro" id="IPR008971">
    <property type="entry name" value="HSP40/DnaJ_pept-bd"/>
</dbReference>
<feature type="binding site" evidence="6">
    <location>
        <position position="204"/>
    </location>
    <ligand>
        <name>Zn(2+)</name>
        <dbReference type="ChEBI" id="CHEBI:29105"/>
        <label>2</label>
    </ligand>
</feature>
<dbReference type="CDD" id="cd10719">
    <property type="entry name" value="DnaJ_zf"/>
    <property type="match status" value="1"/>
</dbReference>
<dbReference type="InterPro" id="IPR002939">
    <property type="entry name" value="DnaJ_C"/>
</dbReference>
<comment type="subunit">
    <text evidence="6">Homodimer.</text>
</comment>
<dbReference type="AlphaFoldDB" id="A0A075HV60"/>
<dbReference type="GO" id="GO:0006260">
    <property type="term" value="P:DNA replication"/>
    <property type="evidence" value="ECO:0007669"/>
    <property type="project" value="UniProtKB-KW"/>
</dbReference>
<dbReference type="PRINTS" id="PR00625">
    <property type="entry name" value="JDOMAIN"/>
</dbReference>
<dbReference type="GO" id="GO:0042026">
    <property type="term" value="P:protein refolding"/>
    <property type="evidence" value="ECO:0007669"/>
    <property type="project" value="TreeGrafter"/>
</dbReference>
<dbReference type="GO" id="GO:0005524">
    <property type="term" value="F:ATP binding"/>
    <property type="evidence" value="ECO:0007669"/>
    <property type="project" value="InterPro"/>
</dbReference>
<dbReference type="InterPro" id="IPR001623">
    <property type="entry name" value="DnaJ_domain"/>
</dbReference>
<keyword evidence="6" id="KW-0235">DNA replication</keyword>
<dbReference type="HAMAP" id="MF_01152">
    <property type="entry name" value="DnaJ"/>
    <property type="match status" value="1"/>
</dbReference>
<dbReference type="NCBIfam" id="NF008035">
    <property type="entry name" value="PRK10767.1"/>
    <property type="match status" value="1"/>
</dbReference>
<evidence type="ECO:0000259" key="8">
    <source>
        <dbReference type="PROSITE" id="PS50076"/>
    </source>
</evidence>
<evidence type="ECO:0000256" key="6">
    <source>
        <dbReference type="HAMAP-Rule" id="MF_01152"/>
    </source>
</evidence>
<keyword evidence="6" id="KW-0346">Stress response</keyword>
<evidence type="ECO:0000313" key="10">
    <source>
        <dbReference type="EMBL" id="AIF17728.1"/>
    </source>
</evidence>
<dbReference type="EMBL" id="KF901090">
    <property type="protein sequence ID" value="AIF17728.1"/>
    <property type="molecule type" value="Genomic_DNA"/>
</dbReference>
<dbReference type="FunFam" id="2.60.260.20:FF:000013">
    <property type="entry name" value="DnaJ subfamily B member 11"/>
    <property type="match status" value="1"/>
</dbReference>
<comment type="domain">
    <text evidence="6">The J domain is necessary and sufficient to stimulate DnaK ATPase activity. Zinc center 1 plays an important role in the autonomous, DnaK-independent chaperone activity of DnaJ. Zinc center 2 is essential for interaction with DnaK and for DnaJ activity.</text>
</comment>